<feature type="transmembrane region" description="Helical" evidence="9">
    <location>
        <begin position="215"/>
        <end position="235"/>
    </location>
</feature>
<evidence type="ECO:0000256" key="5">
    <source>
        <dbReference type="ARBA" id="ARBA00022692"/>
    </source>
</evidence>
<evidence type="ECO:0000256" key="4">
    <source>
        <dbReference type="ARBA" id="ARBA00022519"/>
    </source>
</evidence>
<evidence type="ECO:0000256" key="3">
    <source>
        <dbReference type="ARBA" id="ARBA00022475"/>
    </source>
</evidence>
<evidence type="ECO:0000256" key="8">
    <source>
        <dbReference type="ARBA" id="ARBA00039381"/>
    </source>
</evidence>
<dbReference type="EMBL" id="CP003532">
    <property type="protein sequence ID" value="AFK08137.1"/>
    <property type="molecule type" value="Genomic_DNA"/>
</dbReference>
<feature type="transmembrane region" description="Helical" evidence="9">
    <location>
        <begin position="165"/>
        <end position="183"/>
    </location>
</feature>
<evidence type="ECO:0000256" key="1">
    <source>
        <dbReference type="ARBA" id="ARBA00004651"/>
    </source>
</evidence>
<feature type="transmembrane region" description="Helical" evidence="9">
    <location>
        <begin position="247"/>
        <end position="265"/>
    </location>
</feature>
<dbReference type="CDD" id="cd06579">
    <property type="entry name" value="TM_PBP1_transp_AraH_like"/>
    <property type="match status" value="1"/>
</dbReference>
<evidence type="ECO:0000256" key="9">
    <source>
        <dbReference type="SAM" id="Phobius"/>
    </source>
</evidence>
<dbReference type="GO" id="GO:0022857">
    <property type="term" value="F:transmembrane transporter activity"/>
    <property type="evidence" value="ECO:0007669"/>
    <property type="project" value="InterPro"/>
</dbReference>
<organism evidence="10 11">
    <name type="scientific">Mesotoga prima MesG1.Ag.4.2</name>
    <dbReference type="NCBI Taxonomy" id="660470"/>
    <lineage>
        <taxon>Bacteria</taxon>
        <taxon>Thermotogati</taxon>
        <taxon>Thermotogota</taxon>
        <taxon>Thermotogae</taxon>
        <taxon>Kosmotogales</taxon>
        <taxon>Kosmotogaceae</taxon>
        <taxon>Mesotoga</taxon>
    </lineage>
</organism>
<feature type="transmembrane region" description="Helical" evidence="9">
    <location>
        <begin position="96"/>
        <end position="117"/>
    </location>
</feature>
<dbReference type="Proteomes" id="UP000002881">
    <property type="component" value="Chromosome"/>
</dbReference>
<protein>
    <recommendedName>
        <fullName evidence="8">Autoinducer 2 import system permease protein LsrD</fullName>
    </recommendedName>
</protein>
<keyword evidence="4" id="KW-0997">Cell inner membrane</keyword>
<dbReference type="HOGENOM" id="CLU_028880_4_0_0"/>
<sequence length="324" mass="34654" precursor="true">MALKNLFKKGLKAENLIEVLPYLLLVGIFVVFAILYPPFSRIRNITGILTVSSVFLLVAAGETFPILMGSIDLSVGAMLSSCAIVAAYFFPQGGLGMIVLAIVVGFLSGLINGLLVVLLKLPSFIVTLAMMYVYVGIATGLTNGYNISIRNRDFAWISTGQMIEGIPNVIIWAFIVFAVFVFISRKTVVGRYILAIGSNEESVKKMGINTNKYRIIAFTFSGLLVGIASVLLSSYLGMAPARLGDKYLFNTLIAVVVGGTSIMGGSGGLLKTLIGVLLISMFDNGMSLIGSTSNVQNIAKGILLIAAISLVMLPHRRGRLLLTK</sequence>
<dbReference type="Pfam" id="PF02653">
    <property type="entry name" value="BPD_transp_2"/>
    <property type="match status" value="1"/>
</dbReference>
<evidence type="ECO:0000256" key="7">
    <source>
        <dbReference type="ARBA" id="ARBA00023136"/>
    </source>
</evidence>
<dbReference type="PANTHER" id="PTHR32196">
    <property type="entry name" value="ABC TRANSPORTER PERMEASE PROTEIN YPHD-RELATED-RELATED"/>
    <property type="match status" value="1"/>
</dbReference>
<keyword evidence="2" id="KW-0813">Transport</keyword>
<evidence type="ECO:0000256" key="2">
    <source>
        <dbReference type="ARBA" id="ARBA00022448"/>
    </source>
</evidence>
<gene>
    <name evidence="10" type="ORF">Theba_2533</name>
</gene>
<dbReference type="STRING" id="660470.Theba_2533"/>
<name>I2F884_9BACT</name>
<keyword evidence="3" id="KW-1003">Cell membrane</keyword>
<reference evidence="10 11" key="1">
    <citation type="journal article" date="2012" name="Genome Biol. Evol.">
        <title>Genome Sequence of the Mesophilic Thermotogales Bacterium Mesotoga prima MesG1.Ag.4.2 Reveals the Largest Thermotogales Genome To Date.</title>
        <authorList>
            <person name="Zhaxybayeva O."/>
            <person name="Swithers K.S."/>
            <person name="Foght J."/>
            <person name="Green A.G."/>
            <person name="Bruce D."/>
            <person name="Detter C."/>
            <person name="Han S."/>
            <person name="Teshima H."/>
            <person name="Han J."/>
            <person name="Woyke T."/>
            <person name="Pitluck S."/>
            <person name="Nolan M."/>
            <person name="Ivanova N."/>
            <person name="Pati A."/>
            <person name="Land M.L."/>
            <person name="Dlutek M."/>
            <person name="Doolittle W.F."/>
            <person name="Noll K.M."/>
            <person name="Nesbo C.L."/>
        </authorList>
    </citation>
    <scope>NUCLEOTIDE SEQUENCE [LARGE SCALE GENOMIC DNA]</scope>
    <source>
        <strain evidence="11">mesG1.Ag.4.2</strain>
    </source>
</reference>
<dbReference type="AlphaFoldDB" id="I2F884"/>
<dbReference type="InterPro" id="IPR001851">
    <property type="entry name" value="ABC_transp_permease"/>
</dbReference>
<dbReference type="eggNOG" id="COG1172">
    <property type="taxonomic scope" value="Bacteria"/>
</dbReference>
<keyword evidence="6 9" id="KW-1133">Transmembrane helix</keyword>
<feature type="transmembrane region" description="Helical" evidence="9">
    <location>
        <begin position="124"/>
        <end position="145"/>
    </location>
</feature>
<evidence type="ECO:0000313" key="11">
    <source>
        <dbReference type="Proteomes" id="UP000002881"/>
    </source>
</evidence>
<dbReference type="GO" id="GO:0005886">
    <property type="term" value="C:plasma membrane"/>
    <property type="evidence" value="ECO:0007669"/>
    <property type="project" value="UniProtKB-SubCell"/>
</dbReference>
<keyword evidence="7 9" id="KW-0472">Membrane</keyword>
<comment type="subcellular location">
    <subcellularLocation>
        <location evidence="1">Cell membrane</location>
        <topology evidence="1">Multi-pass membrane protein</topology>
    </subcellularLocation>
</comment>
<keyword evidence="11" id="KW-1185">Reference proteome</keyword>
<feature type="transmembrane region" description="Helical" evidence="9">
    <location>
        <begin position="45"/>
        <end position="64"/>
    </location>
</feature>
<dbReference type="PANTHER" id="PTHR32196:SF71">
    <property type="entry name" value="AUTOINDUCER 2 IMPORT SYSTEM PERMEASE PROTEIN LSRD"/>
    <property type="match status" value="1"/>
</dbReference>
<evidence type="ECO:0000313" key="10">
    <source>
        <dbReference type="EMBL" id="AFK08137.1"/>
    </source>
</evidence>
<proteinExistence type="predicted"/>
<dbReference type="KEGG" id="mpg:Theba_2533"/>
<keyword evidence="5 9" id="KW-0812">Transmembrane</keyword>
<feature type="transmembrane region" description="Helical" evidence="9">
    <location>
        <begin position="20"/>
        <end position="39"/>
    </location>
</feature>
<accession>I2F884</accession>
<evidence type="ECO:0000256" key="6">
    <source>
        <dbReference type="ARBA" id="ARBA00022989"/>
    </source>
</evidence>